<evidence type="ECO:0000256" key="5">
    <source>
        <dbReference type="ARBA" id="ARBA00022771"/>
    </source>
</evidence>
<dbReference type="InterPro" id="IPR044066">
    <property type="entry name" value="TRIAD_supradom"/>
</dbReference>
<keyword evidence="5" id="KW-0863">Zinc-finger</keyword>
<evidence type="ECO:0000256" key="2">
    <source>
        <dbReference type="ARBA" id="ARBA00022679"/>
    </source>
</evidence>
<sequence length="538" mass="60668">MRYPRMSQTEQDGQLPCGVFRRKTGVSSSCASESATQSTISSKNKNINYSNTTAITSSFDSDLDHCCQGAAWVLSKNFRDPGDEVDYYKLRGVSNMIPMQDELIQRYKADRERLNQQMAARVQSLPDATMEDYTDDSGTTTMVMKHIQNAEKVLGMKQPRLRRPGPDVEGGLDDSEHDLAAAHPMVPRFRKPQATVQSPPKPIRGSCQCCFEEISSTSSLPCSRSSQSYPTHSFCKECLRRYVQEWVFGGADYPLRHRTLPCLAADCGSDGYIPHEEIEQVCSPPLWEQYQEKIFRMEAASQSLPVLDASSRSYSDPPEVMGGLADDTHPFYRSTKPRSTSFDVAEDKQGETKKKVDSKVHAKKRLAGHIKKFVSRGDKTRAASSCHDDNPDVNKVAEAMTEAKVRKCPACQVSFLKESGCNKMKCPNCRTYMCYICREPVLRVGYDHFCQHAYDSCRRCYKCPLWTRNDEREDQARVQEVATNEAGRLWEQTRLQRTSNADADVSDSIPIVNVDELLQAGDTKKTSRPGLFGRLKKR</sequence>
<dbReference type="InterPro" id="IPR013083">
    <property type="entry name" value="Znf_RING/FYVE/PHD"/>
</dbReference>
<dbReference type="GO" id="GO:0008270">
    <property type="term" value="F:zinc ion binding"/>
    <property type="evidence" value="ECO:0007669"/>
    <property type="project" value="UniProtKB-KW"/>
</dbReference>
<reference evidence="10" key="1">
    <citation type="submission" date="2021-01" db="EMBL/GenBank/DDBJ databases">
        <authorList>
            <person name="Corre E."/>
            <person name="Pelletier E."/>
            <person name="Niang G."/>
            <person name="Scheremetjew M."/>
            <person name="Finn R."/>
            <person name="Kale V."/>
            <person name="Holt S."/>
            <person name="Cochrane G."/>
            <person name="Meng A."/>
            <person name="Brown T."/>
            <person name="Cohen L."/>
        </authorList>
    </citation>
    <scope>NUCLEOTIDE SEQUENCE</scope>
    <source>
        <strain evidence="10">CCMP127</strain>
    </source>
</reference>
<dbReference type="EMBL" id="HBIM01001580">
    <property type="protein sequence ID" value="CAE0403158.1"/>
    <property type="molecule type" value="Transcribed_RNA"/>
</dbReference>
<keyword evidence="2" id="KW-0808">Transferase</keyword>
<gene>
    <name evidence="10" type="ORF">ACOF00016_LOCUS1381</name>
</gene>
<dbReference type="GO" id="GO:0016740">
    <property type="term" value="F:transferase activity"/>
    <property type="evidence" value="ECO:0007669"/>
    <property type="project" value="UniProtKB-KW"/>
</dbReference>
<name>A0A7S3P408_9STRA</name>
<keyword evidence="3" id="KW-0479">Metal-binding</keyword>
<dbReference type="AlphaFoldDB" id="A0A7S3P408"/>
<protein>
    <recommendedName>
        <fullName evidence="9">RING-type domain-containing protein</fullName>
    </recommendedName>
</protein>
<dbReference type="SUPFAM" id="SSF57850">
    <property type="entry name" value="RING/U-box"/>
    <property type="match status" value="2"/>
</dbReference>
<dbReference type="PANTHER" id="PTHR22770:SF47">
    <property type="entry name" value="E3 UBIQUITIN-PROTEIN LIGASE RNF216"/>
    <property type="match status" value="1"/>
</dbReference>
<feature type="region of interest" description="Disordered" evidence="8">
    <location>
        <begin position="325"/>
        <end position="357"/>
    </location>
</feature>
<dbReference type="InterPro" id="IPR047546">
    <property type="entry name" value="Rcat_RBR_RNF216"/>
</dbReference>
<dbReference type="InterPro" id="IPR047544">
    <property type="entry name" value="RING-HC_RBR_RNF216"/>
</dbReference>
<evidence type="ECO:0000256" key="8">
    <source>
        <dbReference type="SAM" id="MobiDB-lite"/>
    </source>
</evidence>
<evidence type="ECO:0000256" key="6">
    <source>
        <dbReference type="ARBA" id="ARBA00022786"/>
    </source>
</evidence>
<evidence type="ECO:0000256" key="4">
    <source>
        <dbReference type="ARBA" id="ARBA00022737"/>
    </source>
</evidence>
<evidence type="ECO:0000256" key="3">
    <source>
        <dbReference type="ARBA" id="ARBA00022723"/>
    </source>
</evidence>
<keyword evidence="6" id="KW-0833">Ubl conjugation pathway</keyword>
<dbReference type="Gene3D" id="3.30.40.10">
    <property type="entry name" value="Zinc/RING finger domain, C3HC4 (zinc finger)"/>
    <property type="match status" value="1"/>
</dbReference>
<organism evidence="10">
    <name type="scientific">Amphora coffeiformis</name>
    <dbReference type="NCBI Taxonomy" id="265554"/>
    <lineage>
        <taxon>Eukaryota</taxon>
        <taxon>Sar</taxon>
        <taxon>Stramenopiles</taxon>
        <taxon>Ochrophyta</taxon>
        <taxon>Bacillariophyta</taxon>
        <taxon>Bacillariophyceae</taxon>
        <taxon>Bacillariophycidae</taxon>
        <taxon>Thalassiophysales</taxon>
        <taxon>Catenulaceae</taxon>
        <taxon>Amphora</taxon>
    </lineage>
</organism>
<dbReference type="InterPro" id="IPR051628">
    <property type="entry name" value="LUBAC_E3_Ligases"/>
</dbReference>
<evidence type="ECO:0000256" key="7">
    <source>
        <dbReference type="ARBA" id="ARBA00022833"/>
    </source>
</evidence>
<dbReference type="Pfam" id="PF26191">
    <property type="entry name" value="RING-HC_RBR_RNF216"/>
    <property type="match status" value="1"/>
</dbReference>
<feature type="domain" description="RING-type" evidence="9">
    <location>
        <begin position="203"/>
        <end position="461"/>
    </location>
</feature>
<dbReference type="PANTHER" id="PTHR22770">
    <property type="entry name" value="UBIQUITIN CONJUGATING ENZYME 7 INTERACTING PROTEIN-RELATED"/>
    <property type="match status" value="1"/>
</dbReference>
<keyword evidence="7" id="KW-0862">Zinc</keyword>
<dbReference type="Gene3D" id="1.20.120.1750">
    <property type="match status" value="1"/>
</dbReference>
<dbReference type="Pfam" id="PF26200">
    <property type="entry name" value="Rcat_RNF216"/>
    <property type="match status" value="1"/>
</dbReference>
<dbReference type="PROSITE" id="PS51873">
    <property type="entry name" value="TRIAD"/>
    <property type="match status" value="1"/>
</dbReference>
<evidence type="ECO:0000313" key="10">
    <source>
        <dbReference type="EMBL" id="CAE0403158.1"/>
    </source>
</evidence>
<feature type="compositionally biased region" description="Basic and acidic residues" evidence="8">
    <location>
        <begin position="345"/>
        <end position="357"/>
    </location>
</feature>
<proteinExistence type="predicted"/>
<accession>A0A7S3P408</accession>
<evidence type="ECO:0000259" key="9">
    <source>
        <dbReference type="PROSITE" id="PS51873"/>
    </source>
</evidence>
<keyword evidence="4" id="KW-0677">Repeat</keyword>
<evidence type="ECO:0000256" key="1">
    <source>
        <dbReference type="ARBA" id="ARBA00004906"/>
    </source>
</evidence>
<comment type="pathway">
    <text evidence="1">Protein modification; protein ubiquitination.</text>
</comment>
<dbReference type="CDD" id="cd20353">
    <property type="entry name" value="Rcat_RBR_RNF216"/>
    <property type="match status" value="1"/>
</dbReference>